<dbReference type="PANTHER" id="PTHR23356">
    <property type="entry name" value="DPY30-RELATED"/>
    <property type="match status" value="1"/>
</dbReference>
<evidence type="ECO:0000256" key="1">
    <source>
        <dbReference type="ARBA" id="ARBA00004611"/>
    </source>
</evidence>
<evidence type="ECO:0000256" key="9">
    <source>
        <dbReference type="ARBA" id="ARBA00062391"/>
    </source>
</evidence>
<comment type="subcellular location">
    <subcellularLocation>
        <location evidence="1">Cytoplasm</location>
        <location evidence="1">Cytoskeleton</location>
        <location evidence="1">Flagellum axoneme</location>
    </subcellularLocation>
</comment>
<proteinExistence type="inferred from homology"/>
<dbReference type="Gene3D" id="1.20.890.10">
    <property type="entry name" value="cAMP-dependent protein kinase regulatory subunit, dimerization-anchoring domain"/>
    <property type="match status" value="1"/>
</dbReference>
<evidence type="ECO:0000313" key="13">
    <source>
        <dbReference type="EMBL" id="KAJ1143816.1"/>
    </source>
</evidence>
<evidence type="ECO:0000256" key="5">
    <source>
        <dbReference type="ARBA" id="ARBA00023069"/>
    </source>
</evidence>
<keyword evidence="6" id="KW-0206">Cytoskeleton</keyword>
<comment type="subunit">
    <text evidence="9">Component of the axonemal radial spoke complex 1 (RS1), at least composed of spoke head proteins RSPH1, RSPH3, RSPH9 and the cilia-specific component RSPH4A or sperm-specific component RSPH6A, spoke stalk proteins RSPH14, DNAJB13, DYDC1, ROPN1L and NME5, and the anchor protein IQUB. Interacts with SH3GL3.</text>
</comment>
<evidence type="ECO:0000256" key="2">
    <source>
        <dbReference type="ARBA" id="ARBA00010849"/>
    </source>
</evidence>
<comment type="similarity">
    <text evidence="2">Belongs to the dpy-30 family.</text>
</comment>
<feature type="coiled-coil region" evidence="11">
    <location>
        <begin position="122"/>
        <end position="173"/>
    </location>
</feature>
<comment type="function">
    <text evidence="8">Functions as part of axonemal radial spoke complexes that play an important part in the motility of sperm and cilia. Plays a crucial role during acrosome biogenesis.</text>
</comment>
<evidence type="ECO:0000256" key="7">
    <source>
        <dbReference type="ARBA" id="ARBA00023273"/>
    </source>
</evidence>
<dbReference type="InterPro" id="IPR007858">
    <property type="entry name" value="Dpy-30_motif"/>
</dbReference>
<organism evidence="13 14">
    <name type="scientific">Pleurodeles waltl</name>
    <name type="common">Iberian ribbed newt</name>
    <dbReference type="NCBI Taxonomy" id="8319"/>
    <lineage>
        <taxon>Eukaryota</taxon>
        <taxon>Metazoa</taxon>
        <taxon>Chordata</taxon>
        <taxon>Craniata</taxon>
        <taxon>Vertebrata</taxon>
        <taxon>Euteleostomi</taxon>
        <taxon>Amphibia</taxon>
        <taxon>Batrachia</taxon>
        <taxon>Caudata</taxon>
        <taxon>Salamandroidea</taxon>
        <taxon>Salamandridae</taxon>
        <taxon>Pleurodelinae</taxon>
        <taxon>Pleurodeles</taxon>
    </lineage>
</organism>
<keyword evidence="5" id="KW-0969">Cilium</keyword>
<protein>
    <recommendedName>
        <fullName evidence="10">DPY30 domain-containing protein 1</fullName>
    </recommendedName>
</protein>
<dbReference type="InterPro" id="IPR037856">
    <property type="entry name" value="Sdc1/DPY30"/>
</dbReference>
<dbReference type="PANTHER" id="PTHR23356:SF16">
    <property type="entry name" value="DPY30 DOMAIN CONTAINING 2"/>
    <property type="match status" value="1"/>
</dbReference>
<evidence type="ECO:0000256" key="12">
    <source>
        <dbReference type="SAM" id="MobiDB-lite"/>
    </source>
</evidence>
<dbReference type="CDD" id="cd22966">
    <property type="entry name" value="DD_DYDC-like"/>
    <property type="match status" value="1"/>
</dbReference>
<feature type="region of interest" description="Disordered" evidence="12">
    <location>
        <begin position="194"/>
        <end position="271"/>
    </location>
</feature>
<dbReference type="InterPro" id="IPR049630">
    <property type="entry name" value="DYDC-like_DD"/>
</dbReference>
<evidence type="ECO:0000256" key="6">
    <source>
        <dbReference type="ARBA" id="ARBA00023212"/>
    </source>
</evidence>
<dbReference type="Proteomes" id="UP001066276">
    <property type="component" value="Chromosome 6"/>
</dbReference>
<keyword evidence="4" id="KW-0282">Flagellum</keyword>
<dbReference type="GO" id="GO:0048188">
    <property type="term" value="C:Set1C/COMPASS complex"/>
    <property type="evidence" value="ECO:0007669"/>
    <property type="project" value="InterPro"/>
</dbReference>
<evidence type="ECO:0000256" key="10">
    <source>
        <dbReference type="ARBA" id="ARBA00068754"/>
    </source>
</evidence>
<reference evidence="13" key="1">
    <citation type="journal article" date="2022" name="bioRxiv">
        <title>Sequencing and chromosome-scale assembly of the giantPleurodeles waltlgenome.</title>
        <authorList>
            <person name="Brown T."/>
            <person name="Elewa A."/>
            <person name="Iarovenko S."/>
            <person name="Subramanian E."/>
            <person name="Araus A.J."/>
            <person name="Petzold A."/>
            <person name="Susuki M."/>
            <person name="Suzuki K.-i.T."/>
            <person name="Hayashi T."/>
            <person name="Toyoda A."/>
            <person name="Oliveira C."/>
            <person name="Osipova E."/>
            <person name="Leigh N.D."/>
            <person name="Simon A."/>
            <person name="Yun M.H."/>
        </authorList>
    </citation>
    <scope>NUCLEOTIDE SEQUENCE</scope>
    <source>
        <strain evidence="13">20211129_DDA</strain>
        <tissue evidence="13">Liver</tissue>
    </source>
</reference>
<name>A0AAV7QX62_PLEWA</name>
<feature type="compositionally biased region" description="Basic and acidic residues" evidence="12">
    <location>
        <begin position="261"/>
        <end position="271"/>
    </location>
</feature>
<dbReference type="FunFam" id="1.20.890.10:FF:000009">
    <property type="entry name" value="DPY30 domain-containing protein 1"/>
    <property type="match status" value="1"/>
</dbReference>
<keyword evidence="14" id="KW-1185">Reference proteome</keyword>
<dbReference type="EMBL" id="JANPWB010000010">
    <property type="protein sequence ID" value="KAJ1143816.1"/>
    <property type="molecule type" value="Genomic_DNA"/>
</dbReference>
<evidence type="ECO:0000256" key="11">
    <source>
        <dbReference type="SAM" id="Coils"/>
    </source>
</evidence>
<sequence>MELDLQTFGVIKKEAAQWYQHLLAAEENLMQPLYYGWSGFLPDEELEQLWQAIVHFQWPRNGQKKRRIPFQCCCCCRGAKMGMDSEYLKKCLGKCLAEGLAEVAEDRPMDPIEYLAHWLFKYRKNLNEREQRELEKEELKREREEARAELEMIEKRKEEEIRIQKELEEQKLQQMAELEQVPQKTIAELTDKFGAPNLPTVDETDEIAGAAGEEQHETDEDIDNEPAVHTENVQDTEKPVETQKVKFISDPAGVQDMASGPEDHSVEDPNQ</sequence>
<comment type="caution">
    <text evidence="13">The sequence shown here is derived from an EMBL/GenBank/DDBJ whole genome shotgun (WGS) entry which is preliminary data.</text>
</comment>
<evidence type="ECO:0000256" key="4">
    <source>
        <dbReference type="ARBA" id="ARBA00022846"/>
    </source>
</evidence>
<evidence type="ECO:0000256" key="3">
    <source>
        <dbReference type="ARBA" id="ARBA00022490"/>
    </source>
</evidence>
<keyword evidence="3" id="KW-0963">Cytoplasm</keyword>
<dbReference type="Pfam" id="PF05186">
    <property type="entry name" value="Dpy-30"/>
    <property type="match status" value="1"/>
</dbReference>
<gene>
    <name evidence="13" type="ORF">NDU88_010119</name>
</gene>
<feature type="compositionally biased region" description="Basic and acidic residues" evidence="12">
    <location>
        <begin position="235"/>
        <end position="244"/>
    </location>
</feature>
<evidence type="ECO:0000256" key="8">
    <source>
        <dbReference type="ARBA" id="ARBA00058296"/>
    </source>
</evidence>
<dbReference type="AlphaFoldDB" id="A0AAV7QX62"/>
<keyword evidence="7" id="KW-0966">Cell projection</keyword>
<accession>A0AAV7QX62</accession>
<keyword evidence="11" id="KW-0175">Coiled coil</keyword>
<evidence type="ECO:0000313" key="14">
    <source>
        <dbReference type="Proteomes" id="UP001066276"/>
    </source>
</evidence>